<comment type="caution">
    <text evidence="1">The sequence shown here is derived from an EMBL/GenBank/DDBJ whole genome shotgun (WGS) entry which is preliminary data.</text>
</comment>
<reference evidence="1 2" key="1">
    <citation type="submission" date="2015-10" db="EMBL/GenBank/DDBJ databases">
        <title>Draft genome sequence of Salegentibacter salinarum KCTC 12975.</title>
        <authorList>
            <person name="Lin W."/>
            <person name="Zheng Q."/>
        </authorList>
    </citation>
    <scope>NUCLEOTIDE SEQUENCE [LARGE SCALE GENOMIC DNA]</scope>
    <source>
        <strain evidence="1 2">KCTC 12975</strain>
    </source>
</reference>
<sequence>MKKLMKINNNTTKNFMLLFVLVSQIFFSCNVRNDKDFSKIERERDSLKTILNNINQKYVFDNVRIVTKPSSENVISPGNEYNLEVYFIGYNNDSYFKNYDSINNNSIDSIYPQKGIFHFKTILEKSGNEFKGLISTNSEYGKNYEAILHNPDLLKQ</sequence>
<evidence type="ECO:0000313" key="1">
    <source>
        <dbReference type="EMBL" id="PKD20830.1"/>
    </source>
</evidence>
<organism evidence="1 2">
    <name type="scientific">Salegentibacter salinarum</name>
    <dbReference type="NCBI Taxonomy" id="447422"/>
    <lineage>
        <taxon>Bacteria</taxon>
        <taxon>Pseudomonadati</taxon>
        <taxon>Bacteroidota</taxon>
        <taxon>Flavobacteriia</taxon>
        <taxon>Flavobacteriales</taxon>
        <taxon>Flavobacteriaceae</taxon>
        <taxon>Salegentibacter</taxon>
    </lineage>
</organism>
<accession>A0A2N0U1F3</accession>
<dbReference type="Proteomes" id="UP000232673">
    <property type="component" value="Unassembled WGS sequence"/>
</dbReference>
<dbReference type="PROSITE" id="PS51257">
    <property type="entry name" value="PROKAR_LIPOPROTEIN"/>
    <property type="match status" value="1"/>
</dbReference>
<evidence type="ECO:0008006" key="3">
    <source>
        <dbReference type="Google" id="ProtNLM"/>
    </source>
</evidence>
<protein>
    <recommendedName>
        <fullName evidence="3">Lipoprotein</fullName>
    </recommendedName>
</protein>
<dbReference type="AlphaFoldDB" id="A0A2N0U1F3"/>
<name>A0A2N0U1F3_9FLAO</name>
<keyword evidence="2" id="KW-1185">Reference proteome</keyword>
<proteinExistence type="predicted"/>
<dbReference type="EMBL" id="LKTS01000003">
    <property type="protein sequence ID" value="PKD20830.1"/>
    <property type="molecule type" value="Genomic_DNA"/>
</dbReference>
<evidence type="ECO:0000313" key="2">
    <source>
        <dbReference type="Proteomes" id="UP000232673"/>
    </source>
</evidence>
<gene>
    <name evidence="1" type="ORF">APR41_12360</name>
</gene>